<reference evidence="1 2" key="1">
    <citation type="submission" date="2019-02" db="EMBL/GenBank/DDBJ databases">
        <title>Genomic Encyclopedia of Type Strains, Phase IV (KMG-IV): sequencing the most valuable type-strain genomes for metagenomic binning, comparative biology and taxonomic classification.</title>
        <authorList>
            <person name="Goeker M."/>
        </authorList>
    </citation>
    <scope>NUCLEOTIDE SEQUENCE [LARGE SCALE GENOMIC DNA]</scope>
    <source>
        <strain evidence="1 2">DSM 28825</strain>
    </source>
</reference>
<dbReference type="Pfam" id="PF13585">
    <property type="entry name" value="CHU_C"/>
    <property type="match status" value="1"/>
</dbReference>
<dbReference type="Gene3D" id="2.60.40.740">
    <property type="match status" value="1"/>
</dbReference>
<dbReference type="Gene3D" id="2.60.40.10">
    <property type="entry name" value="Immunoglobulins"/>
    <property type="match status" value="1"/>
</dbReference>
<evidence type="ECO:0000313" key="2">
    <source>
        <dbReference type="Proteomes" id="UP000293562"/>
    </source>
</evidence>
<dbReference type="EMBL" id="SHKN01000002">
    <property type="protein sequence ID" value="RZT93256.1"/>
    <property type="molecule type" value="Genomic_DNA"/>
</dbReference>
<dbReference type="InterPro" id="IPR013783">
    <property type="entry name" value="Ig-like_fold"/>
</dbReference>
<gene>
    <name evidence="1" type="ORF">EV201_2408</name>
</gene>
<dbReference type="OrthoDB" id="7794186at2"/>
<accession>A0A4Q7V947</accession>
<dbReference type="Proteomes" id="UP000293562">
    <property type="component" value="Unassembled WGS sequence"/>
</dbReference>
<dbReference type="RefSeq" id="WP_130307825.1">
    <property type="nucleotide sequence ID" value="NZ_SHKN01000002.1"/>
</dbReference>
<organism evidence="1 2">
    <name type="scientific">Ancylomarina subtilis</name>
    <dbReference type="NCBI Taxonomy" id="1639035"/>
    <lineage>
        <taxon>Bacteria</taxon>
        <taxon>Pseudomonadati</taxon>
        <taxon>Bacteroidota</taxon>
        <taxon>Bacteroidia</taxon>
        <taxon>Marinilabiliales</taxon>
        <taxon>Marinifilaceae</taxon>
        <taxon>Ancylomarina</taxon>
    </lineage>
</organism>
<dbReference type="InterPro" id="IPR026341">
    <property type="entry name" value="T9SS_type_B"/>
</dbReference>
<name>A0A4Q7V947_9BACT</name>
<proteinExistence type="predicted"/>
<sequence>MNTKAISLIYIIVLLSFSNVVNAKDFYWIGGSGNWNEIQHWSDQPGGQINPDAAVPNFSDNVFFDENSFPVPGAEVIINDVAKCANMDWSKVTNLPTLKADNDPAHFLTIYGGLKLGTNMLLDLLKPLYFSASTPNNEIDFAGHTYNEDIYFTKNGGWIIKTPLFVQNHIIYFEQGNLSFEADITCAQIIADKPISKTWNFNNSNIILTESGASILKINTDNLNLNPGNSKITATGTGASIDISGSSTINLYDVEFQKNGAGVYNEALKVNFNQVEFLAGGSLKGSNQFQNLIFTKGNSYQIYSGGDQTIQNLFTAEGSCSQHISISGVDGSGTLIANTTSFDFLKIKNIIASGTAAPFNAPSSFNLGGNTGWNITSPLPQNYSWIGGTDNKWNTAANWDGNCVPSRIDNATINGSFNVEIDAEAECNDLSLSNDVNLSGSATLNIFGSLDAGSAVWNLLGNCRFEGDANHTISILNNFKGDVYFSGNGNWQLLTELKIPDHALYLESGTITSNNNNLELNQFISIGDSNRSLDLGTSTVRLNGIFYKTWDIEGSHFSIPNSDYLIELIQQTAGFYNNHISTISYNKVYFIDPREKANLSNASSAPVNFKELHFFAGANISGDHNYDSFILSAGKTYLFEAGSKQKILNKDDFIAEGSCSEFIYLTGNGGVSTIISDVNSDRISNVQITDLEVTGGVTLSGGLNAYSSFGISNYSGWNIIPKGSSEDFTWKGTEDSDWFNPKNWNPECVPTRLDNVFFNASDITPGGSTTITLNGIRVPECNNVIWTNAATLKFDGSSDFHIYGNLDFSSLPSASFTYNGIIYFKSENDVTINLDQVILSNDVVFEGTIQEDNTWSAGSWTIASDFKTSGDIKLERGKLISNSYSITCDELYSNFSDVRTLQLDASTLNLKGIFLSPGDLNFDAGTSEIIVGENGKVEVTNGTEVVAFNNITFDQETGTALFSIRDEAVSFNQIDLKSNANFLYRGFDVESLILNQGKTYKFTEGEIYNIGDLAAIGACEGTIDISSLSAGSETTFNSKNGNPISVTQVNLIDVFATPAATFTANNSIDLGHNEGWTFATAPATRNLYWVGGSGTWDDPNHWSETSGGSPGACVPTALDNVYFDINSFSGKNQVVSTGSGDIRCRTMDWRGSESTSPIFQMGAIDISSVYVYGSFILNENLTVDLPDVDFYFRSTEKGNTLILHDFIFPKDVTFDGINGEWTLANNLEVDGNLILDNGGFITAGFNVSCNYFESSDLTSAGKIRTLDIRNSQFTVLGYENSFSVNIDVAGLFNPQTLTLLSDESEIIIESEKAFVIGGQMTSNATFNKIRFNNEGSFSSQLLLTRINDLTYEQGGELNGTLDIGKLTLNKGTKPNTFEFESNVTFPIEEFTALGSCNFPINIRGSKSGKQANLEVKTSVNVNFTELTDINGVGSSVAYIANNSLENTNVTNWTVNPVTAIDLYWVGNGLNDEWSNHLNWSKTSGGVSEGCVPTELDNVFFDDKSFLGSKTVLINSDARCHNITWTDAVDPSSIFKVQSQLDVHGFLDFSQNMTLEMSGDLKFKGDGLTADKPIDFAGKTLDGDIYFDGQDQSWILQNDLSTTGDLFLDNGSLCCNDKNPSEMRSYNLSINSFSSINPSPLASRKLDISGSIVTVNAEKFKSWSMIFIGSPLEFTAVNSELYFPKKGGIYCESSNDVKFGDAIFDGYGEIDINGNGFETGKGEFKTVIFGEQGQIFGDHTIYNLEFTLGYGENTIQAGRTINLTNDLIMEGVNCSLIYLKSSVDGQLAFINSTKQQFIYHASLEDIKMTDANVPHRVIGKFINVDNSTQGWLDTPADDDDEQDKFKETLPVREEWCSSSASLDHVTYFPINDRTTFKWAFKGPADPDFNNLDGETSATIVVNESGFYRVEINYNNPNGDPCLLYSTIEVVMNTTSNIVIEFTTTNVQCYGNSDGFIKAVAQNGNAPYTFFWKDETGNTVDASSPIGTNESLASKLAPGKYFVQVKDEKGCDQTSSVDIFNAYEMFINNITKKDLKCFNVSDGEINIDATGGTGTLSYYLDDNLASANNTGLSADEYLVHVQDGNNCKSTEESVEILSPEEITFDFASSGLLCAGDKNGTIDPQIKGGVAPYNINWTGSNGYSSTSTTISDLEGATYTIEVTDANNCVYTSPFELIEPEEIVLSDINVKDANCFGESSGEIFVEADKGTAPYTYTLDATTNSTGQFNDLAANTYSLKVTDDNSCVKLQDITIKEPIEMGFVVSDNISPTCNDLKDGIINIVPYGGNYDYTFSWSGPNDFRSYTKNNTGLDFGDYVLLLKDKKECTLEETVSLIKNPPLQLGLVIEEEVTALGANDGSFRLEILGGTIPYTYTVTGPNGFSQFSPSFFDEDKALFENLEGGLYTVTITDESSCGSITKDIMLPEGNLLIAQIIDQEDVSCTGYNDGALNATAIGGDGNYTYTWSGPSGFTANTKSVSALVPGTYTLTVQSAGQSATDQTIILEPVPLTATSNPNDVACFNEPNGSIELDISGGTKPYSIFWTGDRGLFSHSDKIYDLAKGDYDYTITDARGCILSNTVTINQPDAVSIEQEHTDITEVGLRDGTITATATGGTPPYTIFISGPHEYSKKSINNQAGIYTIDFLEQGVYIIEVLDANECRDITETRIYEPEKMVVSLVSKTTPICHGGDKGSIEVIIEDGSGDYTLSWEADNHYKNTINLTASNTSKIENLKAGYYTLAVTDNVTNEVIIFEQEVSEPDLVEIEYGVDNISCFGRTDGSINIYPKGGTPNYTYEWTGVDPGRINLEDQADLSTGSYTVKISDSQNCSSDVYTFEIESPEEFLGVSSIVEPLCYGDKNGEVELDITSGAIPYTINWNTGAITKNIYNLRIGTYSYTVVDNENCIFDGTVELTQPDSLIAEINTFNDVRCYGLNNGEATATVSGGSIPYNFNWSNGETTQVISNLRPKKYELIVTDKNNCQDTASVLIQEPEELLLRAEANRPTVEGANDGAIFSKVFGGIPNYTTTWEIEKGADMWSMLSETDLKIDNLDRGKYKLTLSDQNSCSIDTIINLEYLYDRIIEIPKSFTPNQDGYNDYWDILRIEYIQRLKIVIYDRLGTTVYVFSGTGNEYKGNPWTGTNKNSHLPIGSYYYAIEADDSKPLIGTVTIIR</sequence>
<comment type="caution">
    <text evidence="1">The sequence shown here is derived from an EMBL/GenBank/DDBJ whole genome shotgun (WGS) entry which is preliminary data.</text>
</comment>
<dbReference type="InterPro" id="IPR025667">
    <property type="entry name" value="SprB_repeat"/>
</dbReference>
<dbReference type="NCBIfam" id="TIGR04131">
    <property type="entry name" value="Bac_Flav_CTERM"/>
    <property type="match status" value="1"/>
</dbReference>
<evidence type="ECO:0000313" key="1">
    <source>
        <dbReference type="EMBL" id="RZT93256.1"/>
    </source>
</evidence>
<protein>
    <submittedName>
        <fullName evidence="1">Gliding motility-associated-like protein</fullName>
    </submittedName>
</protein>
<keyword evidence="2" id="KW-1185">Reference proteome</keyword>
<dbReference type="Pfam" id="PF13573">
    <property type="entry name" value="SprB"/>
    <property type="match status" value="9"/>
</dbReference>